<proteinExistence type="inferred from homology"/>
<comment type="similarity">
    <text evidence="1">Belongs to the bactofilin family.</text>
</comment>
<dbReference type="Pfam" id="PF04519">
    <property type="entry name" value="Bactofilin"/>
    <property type="match status" value="1"/>
</dbReference>
<dbReference type="RefSeq" id="WP_161036317.1">
    <property type="nucleotide sequence ID" value="NZ_WWCL01000004.1"/>
</dbReference>
<evidence type="ECO:0000313" key="3">
    <source>
        <dbReference type="Proteomes" id="UP000444316"/>
    </source>
</evidence>
<organism evidence="2 3">
    <name type="scientific">Duganella fentianensis</name>
    <dbReference type="NCBI Taxonomy" id="2692177"/>
    <lineage>
        <taxon>Bacteria</taxon>
        <taxon>Pseudomonadati</taxon>
        <taxon>Pseudomonadota</taxon>
        <taxon>Betaproteobacteria</taxon>
        <taxon>Burkholderiales</taxon>
        <taxon>Oxalobacteraceae</taxon>
        <taxon>Telluria group</taxon>
        <taxon>Duganella</taxon>
    </lineage>
</organism>
<dbReference type="AlphaFoldDB" id="A0A845I4D1"/>
<dbReference type="EMBL" id="WWCL01000004">
    <property type="protein sequence ID" value="MYN46845.1"/>
    <property type="molecule type" value="Genomic_DNA"/>
</dbReference>
<dbReference type="Proteomes" id="UP000444316">
    <property type="component" value="Unassembled WGS sequence"/>
</dbReference>
<keyword evidence="3" id="KW-1185">Reference proteome</keyword>
<dbReference type="PANTHER" id="PTHR35024">
    <property type="entry name" value="HYPOTHETICAL CYTOSOLIC PROTEIN"/>
    <property type="match status" value="1"/>
</dbReference>
<dbReference type="PANTHER" id="PTHR35024:SF4">
    <property type="entry name" value="POLYMER-FORMING CYTOSKELETAL PROTEIN"/>
    <property type="match status" value="1"/>
</dbReference>
<reference evidence="2" key="1">
    <citation type="submission" date="2019-12" db="EMBL/GenBank/DDBJ databases">
        <title>Novel species isolated from a subtropical stream in China.</title>
        <authorList>
            <person name="Lu H."/>
        </authorList>
    </citation>
    <scope>NUCLEOTIDE SEQUENCE [LARGE SCALE GENOMIC DNA]</scope>
    <source>
        <strain evidence="2">FT93W</strain>
    </source>
</reference>
<comment type="caution">
    <text evidence="2">The sequence shown here is derived from an EMBL/GenBank/DDBJ whole genome shotgun (WGS) entry which is preliminary data.</text>
</comment>
<sequence>MIEIDSLIGEQMRVVGHLMFRGGLRIDGVVIGNVVAEAGQYGYLVIAANGRVEGEVCCEHVILDGEIKGCVICANLLEMQPHARIIGDVWYKVLEMHGGARVLGHLHPLESRGRTAAIMRPRA</sequence>
<protein>
    <submittedName>
        <fullName evidence="2">Cell shape determination protein CcmA</fullName>
    </submittedName>
</protein>
<evidence type="ECO:0000313" key="2">
    <source>
        <dbReference type="EMBL" id="MYN46845.1"/>
    </source>
</evidence>
<accession>A0A845I4D1</accession>
<dbReference type="InterPro" id="IPR007607">
    <property type="entry name" value="BacA/B"/>
</dbReference>
<name>A0A845I4D1_9BURK</name>
<gene>
    <name evidence="2" type="ORF">GTP23_17525</name>
</gene>
<evidence type="ECO:0000256" key="1">
    <source>
        <dbReference type="ARBA" id="ARBA00044755"/>
    </source>
</evidence>